<gene>
    <name evidence="5" type="ORF">OEG82_16105</name>
</gene>
<dbReference type="InterPro" id="IPR023343">
    <property type="entry name" value="Penicillin_amidase_dom1"/>
</dbReference>
<evidence type="ECO:0000313" key="6">
    <source>
        <dbReference type="Proteomes" id="UP001081283"/>
    </source>
</evidence>
<dbReference type="InterPro" id="IPR002692">
    <property type="entry name" value="S45"/>
</dbReference>
<keyword evidence="2" id="KW-0378">Hydrolase</keyword>
<evidence type="ECO:0000256" key="3">
    <source>
        <dbReference type="ARBA" id="ARBA00023145"/>
    </source>
</evidence>
<feature type="compositionally biased region" description="Low complexity" evidence="4">
    <location>
        <begin position="791"/>
        <end position="807"/>
    </location>
</feature>
<protein>
    <submittedName>
        <fullName evidence="5">Penicillin acylase family protein</fullName>
    </submittedName>
</protein>
<dbReference type="InterPro" id="IPR029055">
    <property type="entry name" value="Ntn_hydrolases_N"/>
</dbReference>
<name>A0ABT3YI18_9HYPH</name>
<comment type="caution">
    <text evidence="5">The sequence shown here is derived from an EMBL/GenBank/DDBJ whole genome shotgun (WGS) entry which is preliminary data.</text>
</comment>
<dbReference type="PANTHER" id="PTHR34218">
    <property type="entry name" value="PEPTIDASE S45 PENICILLIN AMIDASE"/>
    <property type="match status" value="1"/>
</dbReference>
<dbReference type="PANTHER" id="PTHR34218:SF4">
    <property type="entry name" value="ACYL-HOMOSERINE LACTONE ACYLASE QUIP"/>
    <property type="match status" value="1"/>
</dbReference>
<dbReference type="EMBL" id="JAOVZQ010000001">
    <property type="protein sequence ID" value="MCY0095526.1"/>
    <property type="molecule type" value="Genomic_DNA"/>
</dbReference>
<comment type="similarity">
    <text evidence="1">Belongs to the peptidase S45 family.</text>
</comment>
<dbReference type="SUPFAM" id="SSF56235">
    <property type="entry name" value="N-terminal nucleophile aminohydrolases (Ntn hydrolases)"/>
    <property type="match status" value="1"/>
</dbReference>
<dbReference type="CDD" id="cd03747">
    <property type="entry name" value="Ntn_PGA_like"/>
    <property type="match status" value="1"/>
</dbReference>
<dbReference type="RefSeq" id="WP_267613405.1">
    <property type="nucleotide sequence ID" value="NZ_JAOVZQ010000001.1"/>
</dbReference>
<dbReference type="Gene3D" id="1.10.439.10">
    <property type="entry name" value="Penicillin Amidohydrolase, domain 1"/>
    <property type="match status" value="1"/>
</dbReference>
<dbReference type="InterPro" id="IPR043147">
    <property type="entry name" value="Penicillin_amidase_A-knob"/>
</dbReference>
<sequence length="876" mass="96350">MMRIVKGLIKLILLLVPLAVMVAGAAMLWASRSQAPSDGAMQIAGLGAQTSITRDRNGVPHIKAATRADVAAGLGFAHAQDRLWQMEVSRMAGQGRLSELFGEATVGTDIWLRTMGIHDAAEASLQVMDADTMAMLEGYARGVNAWVERSPQIFSARLPPEYLILGYEPEPWRAVDTLTAIKMMSISLAENLGEEALRLGFRRIGLSDAEMLDLLPYLDADTPPPMPDLTTLLGLDTAPIGEAMVTADAAEAFAGVDGMLSTGASNNWVISGARTQSGLPVLANDPHLSLMAPSVWYLAHLEVTEEFDEPRHLIGPSLPGTPFVLLGRSNDIAWGFTNTATDAQDVFVERINPENPDQYLTPTGWAPFGQKQEIIKVRGGEDQSFARRWTRHGPVFPASYKHFDRLLPENTVAALQWVALAHDDTTAMAGARLFDMRTVQDFQAGFEAFLTPMQSMVVADRAGTIGFVAAGRVPQRDPANQLMGRAPAPGWNAIYDWRGYVPYEALPQQTNPDSGLIATANTKIVGPDYPVHLTFDWEEPYRQNRIDALVDGFEGKHTVEMSRQMQADVFSPALAELKPRLLGMLEGAELSDADQALVARIADWDGEMARDRMEPLLFIAWVRQITKLSFEDDLGFLFTDWFKLRGRVLEQLLDGKTARNWCDVKTTETEESCEQIVAQAFDAAVAELASRYGADSGSWRWGRRITPRARTARSAKSACSRVSSMSKSKAAADRSRWIAGAPRSRTTRNPTPTPMRPAIAAFSTWPISMARPISRPPVSRAMCFPATTMISPRSGPMSGRSRSRPPMWRIPKGCGHSARAEAGEEQWRHESCRHWWLSRCVCMGITLGRNTAQTGSRLLVKPARKACAPWRAPRSG</sequence>
<accession>A0ABT3YI18</accession>
<feature type="region of interest" description="Disordered" evidence="4">
    <location>
        <begin position="789"/>
        <end position="814"/>
    </location>
</feature>
<dbReference type="InterPro" id="IPR043146">
    <property type="entry name" value="Penicillin_amidase_N_B-knob"/>
</dbReference>
<dbReference type="Pfam" id="PF01804">
    <property type="entry name" value="Penicil_amidase"/>
    <property type="match status" value="1"/>
</dbReference>
<feature type="region of interest" description="Disordered" evidence="4">
    <location>
        <begin position="712"/>
        <end position="735"/>
    </location>
</feature>
<keyword evidence="3" id="KW-0865">Zymogen</keyword>
<dbReference type="Gene3D" id="3.60.20.10">
    <property type="entry name" value="Glutamine Phosphoribosylpyrophosphate, subunit 1, domain 1"/>
    <property type="match status" value="1"/>
</dbReference>
<dbReference type="PIRSF" id="PIRSF001227">
    <property type="entry name" value="Pen_acylase"/>
    <property type="match status" value="1"/>
</dbReference>
<keyword evidence="6" id="KW-1185">Reference proteome</keyword>
<dbReference type="Gene3D" id="2.30.120.10">
    <property type="match status" value="1"/>
</dbReference>
<evidence type="ECO:0000313" key="5">
    <source>
        <dbReference type="EMBL" id="MCY0095526.1"/>
    </source>
</evidence>
<reference evidence="5" key="1">
    <citation type="submission" date="2022-10" db="EMBL/GenBank/DDBJ databases">
        <title>Hoeflea sp. J2-29, isolated from marine algae.</title>
        <authorList>
            <person name="Kristyanto S."/>
            <person name="Kim J.M."/>
            <person name="Jeon C.O."/>
        </authorList>
    </citation>
    <scope>NUCLEOTIDE SEQUENCE</scope>
    <source>
        <strain evidence="5">J2-29</strain>
    </source>
</reference>
<dbReference type="InterPro" id="IPR014395">
    <property type="entry name" value="Pen/GL7ACA/AHL_acylase"/>
</dbReference>
<dbReference type="Proteomes" id="UP001081283">
    <property type="component" value="Unassembled WGS sequence"/>
</dbReference>
<dbReference type="Gene3D" id="1.10.1400.10">
    <property type="match status" value="1"/>
</dbReference>
<evidence type="ECO:0000256" key="1">
    <source>
        <dbReference type="ARBA" id="ARBA00006586"/>
    </source>
</evidence>
<proteinExistence type="inferred from homology"/>
<organism evidence="5 6">
    <name type="scientific">Hoeflea ulvae</name>
    <dbReference type="NCBI Taxonomy" id="2983764"/>
    <lineage>
        <taxon>Bacteria</taxon>
        <taxon>Pseudomonadati</taxon>
        <taxon>Pseudomonadota</taxon>
        <taxon>Alphaproteobacteria</taxon>
        <taxon>Hyphomicrobiales</taxon>
        <taxon>Rhizobiaceae</taxon>
        <taxon>Hoeflea</taxon>
    </lineage>
</organism>
<evidence type="ECO:0000256" key="4">
    <source>
        <dbReference type="SAM" id="MobiDB-lite"/>
    </source>
</evidence>
<evidence type="ECO:0000256" key="2">
    <source>
        <dbReference type="ARBA" id="ARBA00022801"/>
    </source>
</evidence>